<dbReference type="EMBL" id="LT551165">
    <property type="protein sequence ID" value="SAL96613.1"/>
    <property type="molecule type" value="Genomic_DNA"/>
</dbReference>
<evidence type="ECO:0000256" key="1">
    <source>
        <dbReference type="SAM" id="MobiDB-lite"/>
    </source>
</evidence>
<reference evidence="2" key="1">
    <citation type="submission" date="2016-04" db="EMBL/GenBank/DDBJ databases">
        <authorList>
            <person name="Evans L.H."/>
            <person name="Alamgir A."/>
            <person name="Owens N."/>
            <person name="Weber N.D."/>
            <person name="Virtaneva K."/>
            <person name="Barbian K."/>
            <person name="Babar A."/>
            <person name="Rosenke K."/>
        </authorList>
    </citation>
    <scope>NUCLEOTIDE SEQUENCE [LARGE SCALE GENOMIC DNA]</scope>
    <source>
        <strain evidence="2">CBS 101.48</strain>
    </source>
</reference>
<sequence>MRKSILLPSIASLLNKDNHDSNMHADLKLPEMVKRDDDDFNDHRYLSQDDNNKSSTALPISPLSLSSSSPRPPYNSQMPCPPLSPLSPLPSSTLHLLPHTINDSLTHTSSLLPPIHIQSPPEIRIPKERQRPQPQSKSSEKKPVSVSFKPAPQIQIIHTSSTDGPILKRRRGRPPLFTEYHSQSDPTRDHKWTFLTPTVWDIKPATASPYRYPTGLMTTFSSTTLESEINTSRGWRFKENGHGSSCFAWKDVPIVHSKSQIKKFKRRQAQ</sequence>
<accession>A0A163J1I5</accession>
<protein>
    <submittedName>
        <fullName evidence="2">Uncharacterized protein</fullName>
    </submittedName>
</protein>
<feature type="region of interest" description="Disordered" evidence="1">
    <location>
        <begin position="107"/>
        <end position="188"/>
    </location>
</feature>
<evidence type="ECO:0000313" key="2">
    <source>
        <dbReference type="EMBL" id="SAL96613.1"/>
    </source>
</evidence>
<dbReference type="AlphaFoldDB" id="A0A163J1I5"/>
<proteinExistence type="predicted"/>
<feature type="compositionally biased region" description="Basic and acidic residues" evidence="1">
    <location>
        <begin position="40"/>
        <end position="52"/>
    </location>
</feature>
<gene>
    <name evidence="2" type="primary">ABSGL_02029.1 scaffold 2596</name>
</gene>
<feature type="compositionally biased region" description="Low complexity" evidence="1">
    <location>
        <begin position="54"/>
        <end position="69"/>
    </location>
</feature>
<dbReference type="Proteomes" id="UP000078561">
    <property type="component" value="Unassembled WGS sequence"/>
</dbReference>
<organism evidence="2">
    <name type="scientific">Absidia glauca</name>
    <name type="common">Pin mould</name>
    <dbReference type="NCBI Taxonomy" id="4829"/>
    <lineage>
        <taxon>Eukaryota</taxon>
        <taxon>Fungi</taxon>
        <taxon>Fungi incertae sedis</taxon>
        <taxon>Mucoromycota</taxon>
        <taxon>Mucoromycotina</taxon>
        <taxon>Mucoromycetes</taxon>
        <taxon>Mucorales</taxon>
        <taxon>Cunninghamellaceae</taxon>
        <taxon>Absidia</taxon>
    </lineage>
</organism>
<dbReference type="InParanoid" id="A0A163J1I5"/>
<name>A0A163J1I5_ABSGL</name>
<evidence type="ECO:0000313" key="3">
    <source>
        <dbReference type="Proteomes" id="UP000078561"/>
    </source>
</evidence>
<feature type="region of interest" description="Disordered" evidence="1">
    <location>
        <begin position="40"/>
        <end position="86"/>
    </location>
</feature>
<dbReference type="OMA" id="HESAMSH"/>
<dbReference type="OrthoDB" id="2417670at2759"/>
<keyword evidence="3" id="KW-1185">Reference proteome</keyword>